<keyword evidence="2" id="KW-1185">Reference proteome</keyword>
<comment type="caution">
    <text evidence="1">The sequence shown here is derived from an EMBL/GenBank/DDBJ whole genome shotgun (WGS) entry which is preliminary data.</text>
</comment>
<dbReference type="EMBL" id="BRYB01001380">
    <property type="protein sequence ID" value="GMI24397.1"/>
    <property type="molecule type" value="Genomic_DNA"/>
</dbReference>
<evidence type="ECO:0008006" key="3">
    <source>
        <dbReference type="Google" id="ProtNLM"/>
    </source>
</evidence>
<proteinExistence type="predicted"/>
<dbReference type="Proteomes" id="UP001165060">
    <property type="component" value="Unassembled WGS sequence"/>
</dbReference>
<organism evidence="1 2">
    <name type="scientific">Tetraparma gracilis</name>
    <dbReference type="NCBI Taxonomy" id="2962635"/>
    <lineage>
        <taxon>Eukaryota</taxon>
        <taxon>Sar</taxon>
        <taxon>Stramenopiles</taxon>
        <taxon>Ochrophyta</taxon>
        <taxon>Bolidophyceae</taxon>
        <taxon>Parmales</taxon>
        <taxon>Triparmaceae</taxon>
        <taxon>Tetraparma</taxon>
    </lineage>
</organism>
<protein>
    <recommendedName>
        <fullName evidence="3">CRAL-TRIO domain-containing protein</fullName>
    </recommendedName>
</protein>
<evidence type="ECO:0000313" key="1">
    <source>
        <dbReference type="EMBL" id="GMI24397.1"/>
    </source>
</evidence>
<evidence type="ECO:0000313" key="2">
    <source>
        <dbReference type="Proteomes" id="UP001165060"/>
    </source>
</evidence>
<gene>
    <name evidence="1" type="ORF">TeGR_g12428</name>
</gene>
<reference evidence="1 2" key="1">
    <citation type="journal article" date="2023" name="Commun. Biol.">
        <title>Genome analysis of Parmales, the sister group of diatoms, reveals the evolutionary specialization of diatoms from phago-mixotrophs to photoautotrophs.</title>
        <authorList>
            <person name="Ban H."/>
            <person name="Sato S."/>
            <person name="Yoshikawa S."/>
            <person name="Yamada K."/>
            <person name="Nakamura Y."/>
            <person name="Ichinomiya M."/>
            <person name="Sato N."/>
            <person name="Blanc-Mathieu R."/>
            <person name="Endo H."/>
            <person name="Kuwata A."/>
            <person name="Ogata H."/>
        </authorList>
    </citation>
    <scope>NUCLEOTIDE SEQUENCE [LARGE SCALE GENOMIC DNA]</scope>
</reference>
<accession>A0ABQ6ME19</accession>
<sequence>MSTFTTVQTMNKHMSVASLSESLADLSLPPPPAPSTAPYHFTASEMAAFRATRALLVSRGVSADRLSAHEIAITTMNQKLRTDDAADKYMAWLDAINVFGLKSFDEVKGDWSDFNSTLAPMFQSYSPCGRDASGRDIFWINGSRPVKVEEEREAVRAGCLYFLAIHSDPVSLRNGITFVIDVGHNRPNVGNEKKMQKVWQAFPLRPQRILIAGAGTVKRLFINGLIKFASLFSKAKVLQRINFVNREAVVHELGDSVPAYYHTAGFTSPEPMAAWVKERVQAFPVLDLSS</sequence>
<dbReference type="InterPro" id="IPR036865">
    <property type="entry name" value="CRAL-TRIO_dom_sf"/>
</dbReference>
<dbReference type="Gene3D" id="3.40.525.10">
    <property type="entry name" value="CRAL-TRIO lipid binding domain"/>
    <property type="match status" value="1"/>
</dbReference>
<name>A0ABQ6ME19_9STRA</name>